<feature type="region of interest" description="Disordered" evidence="1">
    <location>
        <begin position="30"/>
        <end position="76"/>
    </location>
</feature>
<dbReference type="AlphaFoldDB" id="A0A0C2D564"/>
<gene>
    <name evidence="2" type="ORF">DB30_05887</name>
</gene>
<dbReference type="Proteomes" id="UP000031599">
    <property type="component" value="Unassembled WGS sequence"/>
</dbReference>
<dbReference type="PROSITE" id="PS51257">
    <property type="entry name" value="PROKAR_LIPOPROTEIN"/>
    <property type="match status" value="1"/>
</dbReference>
<protein>
    <recommendedName>
        <fullName evidence="4">FG-GAP repeat protein</fullName>
    </recommendedName>
</protein>
<dbReference type="InterPro" id="IPR028994">
    <property type="entry name" value="Integrin_alpha_N"/>
</dbReference>
<accession>A0A0C2D564</accession>
<proteinExistence type="predicted"/>
<evidence type="ECO:0000313" key="3">
    <source>
        <dbReference type="Proteomes" id="UP000031599"/>
    </source>
</evidence>
<reference evidence="2 3" key="1">
    <citation type="submission" date="2014-12" db="EMBL/GenBank/DDBJ databases">
        <title>Genome assembly of Enhygromyxa salina DSM 15201.</title>
        <authorList>
            <person name="Sharma G."/>
            <person name="Subramanian S."/>
        </authorList>
    </citation>
    <scope>NUCLEOTIDE SEQUENCE [LARGE SCALE GENOMIC DNA]</scope>
    <source>
        <strain evidence="2 3">DSM 15201</strain>
    </source>
</reference>
<sequence>MLPDLRSWNIAVPAALLACTACGIPAIDDATPVETGEESSSSDSDATTTSESETTGEPPETETGDGQEPECTSDLDCDPGEACISGQCGSNDGYVPPPPDECDNSVDCPGGQACFETYWDWDHTFNDCYAVRELADCEAPVLVEIPLPPEAGDAIDLQFADVDGDGFDELVVLTEQELQVFDEGQLSSSTPLPPHQNTELELMHVNEDGQLDVVMTSDQTSQSFIALGLGAGSFAAPIAGPDDELADSFSLDWIPGGPDELIARAGALINIYPDLLTPMADHEQLWANAKRLTAGVTDDDEPRIAVIEPGKLDNFGRVTTHRPPDVSSDWPLEYRGLGDQPNLAYGQFSKNVVDLIVIDAYPEGTLVTGPGGVWYAWTEASELITLDPFAAGSDSVLLFNPGPPTLLFEDSDKNEAIGCQATLDVLPPTMVRAAVGDIDGDGFPELAGIDSGGELGLWSTTPG</sequence>
<evidence type="ECO:0008006" key="4">
    <source>
        <dbReference type="Google" id="ProtNLM"/>
    </source>
</evidence>
<dbReference type="SUPFAM" id="SSF69318">
    <property type="entry name" value="Integrin alpha N-terminal domain"/>
    <property type="match status" value="1"/>
</dbReference>
<name>A0A0C2D564_9BACT</name>
<dbReference type="EMBL" id="JMCC02000059">
    <property type="protein sequence ID" value="KIG15187.1"/>
    <property type="molecule type" value="Genomic_DNA"/>
</dbReference>
<comment type="caution">
    <text evidence="2">The sequence shown here is derived from an EMBL/GenBank/DDBJ whole genome shotgun (WGS) entry which is preliminary data.</text>
</comment>
<feature type="compositionally biased region" description="Low complexity" evidence="1">
    <location>
        <begin position="38"/>
        <end position="58"/>
    </location>
</feature>
<evidence type="ECO:0000313" key="2">
    <source>
        <dbReference type="EMBL" id="KIG15187.1"/>
    </source>
</evidence>
<organism evidence="2 3">
    <name type="scientific">Enhygromyxa salina</name>
    <dbReference type="NCBI Taxonomy" id="215803"/>
    <lineage>
        <taxon>Bacteria</taxon>
        <taxon>Pseudomonadati</taxon>
        <taxon>Myxococcota</taxon>
        <taxon>Polyangia</taxon>
        <taxon>Nannocystales</taxon>
        <taxon>Nannocystaceae</taxon>
        <taxon>Enhygromyxa</taxon>
    </lineage>
</organism>
<evidence type="ECO:0000256" key="1">
    <source>
        <dbReference type="SAM" id="MobiDB-lite"/>
    </source>
</evidence>
<feature type="compositionally biased region" description="Acidic residues" evidence="1">
    <location>
        <begin position="59"/>
        <end position="76"/>
    </location>
</feature>